<dbReference type="PROSITE" id="PS00409">
    <property type="entry name" value="PROKAR_NTER_METHYL"/>
    <property type="match status" value="1"/>
</dbReference>
<dbReference type="NCBIfam" id="TIGR02532">
    <property type="entry name" value="IV_pilin_GFxxxE"/>
    <property type="match status" value="1"/>
</dbReference>
<proteinExistence type="predicted"/>
<accession>A0ABV0GEK5</accession>
<keyword evidence="3" id="KW-1185">Reference proteome</keyword>
<evidence type="ECO:0000313" key="2">
    <source>
        <dbReference type="EMBL" id="MEO3713464.1"/>
    </source>
</evidence>
<sequence length="281" mass="29307">MRPMPAERRPLAGQRGFTLIEAVMVIVVMGGILAGVSIFIAPAVRGYLDSAARADVAARTDLALRRIARDLAESLPNSVRINASGTTLELVPTTGAARYQTEGVGALVFGTPAASFKLVGPGLALGNSQQLVWYNLGVNVPDANAYAAISSSSNRRIASNAAGTPTTITLASNPGLPVSLMAPPYRVYAVSDPVTYRCDLTAGTLTRYSGYGFQAAQPDPPVGGRSALLAKGVTSCNFVYESAVVAYRAGTVNLRLALQADTVLGGETVQLFRAVHVENLP</sequence>
<keyword evidence="1" id="KW-0812">Transmembrane</keyword>
<comment type="caution">
    <text evidence="2">The sequence shown here is derived from an EMBL/GenBank/DDBJ whole genome shotgun (WGS) entry which is preliminary data.</text>
</comment>
<reference evidence="2 3" key="1">
    <citation type="submission" date="2024-05" db="EMBL/GenBank/DDBJ databases">
        <title>Roseateles sp. 2.12 16S ribosomal RNA gene Genome sequencing and assembly.</title>
        <authorList>
            <person name="Woo H."/>
        </authorList>
    </citation>
    <scope>NUCLEOTIDE SEQUENCE [LARGE SCALE GENOMIC DNA]</scope>
    <source>
        <strain evidence="2 3">2.12</strain>
    </source>
</reference>
<dbReference type="EMBL" id="JBDPZC010000005">
    <property type="protein sequence ID" value="MEO3713464.1"/>
    <property type="molecule type" value="Genomic_DNA"/>
</dbReference>
<keyword evidence="1" id="KW-0472">Membrane</keyword>
<feature type="transmembrane region" description="Helical" evidence="1">
    <location>
        <begin position="20"/>
        <end position="44"/>
    </location>
</feature>
<evidence type="ECO:0000313" key="3">
    <source>
        <dbReference type="Proteomes" id="UP001462640"/>
    </source>
</evidence>
<gene>
    <name evidence="2" type="ORF">ABDJ40_11880</name>
</gene>
<dbReference type="Proteomes" id="UP001462640">
    <property type="component" value="Unassembled WGS sequence"/>
</dbReference>
<name>A0ABV0GEK5_9BURK</name>
<keyword evidence="1" id="KW-1133">Transmembrane helix</keyword>
<organism evidence="2 3">
    <name type="scientific">Roseateles flavus</name>
    <dbReference type="NCBI Taxonomy" id="3149041"/>
    <lineage>
        <taxon>Bacteria</taxon>
        <taxon>Pseudomonadati</taxon>
        <taxon>Pseudomonadota</taxon>
        <taxon>Betaproteobacteria</taxon>
        <taxon>Burkholderiales</taxon>
        <taxon>Sphaerotilaceae</taxon>
        <taxon>Roseateles</taxon>
    </lineage>
</organism>
<protein>
    <submittedName>
        <fullName evidence="2">Type II secretion system protein</fullName>
    </submittedName>
</protein>
<dbReference type="InterPro" id="IPR012902">
    <property type="entry name" value="N_methyl_site"/>
</dbReference>
<evidence type="ECO:0000256" key="1">
    <source>
        <dbReference type="SAM" id="Phobius"/>
    </source>
</evidence>
<dbReference type="RefSeq" id="WP_347609930.1">
    <property type="nucleotide sequence ID" value="NZ_JBDPZC010000005.1"/>
</dbReference>